<protein>
    <submittedName>
        <fullName evidence="1">PIN-like domain superfamily protein</fullName>
    </submittedName>
</protein>
<organism evidence="1 2">
    <name type="scientific">Stappia phage SI01</name>
    <dbReference type="NCBI Taxonomy" id="2847766"/>
    <lineage>
        <taxon>Viruses</taxon>
        <taxon>Duplodnaviria</taxon>
        <taxon>Heunggongvirae</taxon>
        <taxon>Uroviricota</taxon>
        <taxon>Caudoviricetes</taxon>
        <taxon>Autographivirales</taxon>
        <taxon>Dunnvirinae</taxon>
        <taxon>Songlingvirus</taxon>
        <taxon>Songlingvirus SI01</taxon>
    </lineage>
</organism>
<evidence type="ECO:0000313" key="1">
    <source>
        <dbReference type="EMBL" id="QXP44073.1"/>
    </source>
</evidence>
<dbReference type="EMBL" id="MZ462995">
    <property type="protein sequence ID" value="QXP44073.1"/>
    <property type="molecule type" value="Genomic_DNA"/>
</dbReference>
<name>A0AAE7SQN1_9CAUD</name>
<sequence>MKLINPTIRVPHKVDGKWAYSTFTFEGAVDKRRIKREIIRAFLRGGEQVDTRYIDECIRIGIEIYLRGLKDARNEATS</sequence>
<evidence type="ECO:0000313" key="2">
    <source>
        <dbReference type="Proteomes" id="UP000827160"/>
    </source>
</evidence>
<keyword evidence="2" id="KW-1185">Reference proteome</keyword>
<dbReference type="Proteomes" id="UP000827160">
    <property type="component" value="Segment"/>
</dbReference>
<reference evidence="1" key="1">
    <citation type="submission" date="2021-06" db="EMBL/GenBank/DDBJ databases">
        <authorList>
            <person name="Nair S."/>
        </authorList>
    </citation>
    <scope>NUCLEOTIDE SEQUENCE</scope>
</reference>
<accession>A0AAE7SQN1</accession>
<proteinExistence type="predicted"/>